<evidence type="ECO:0000256" key="11">
    <source>
        <dbReference type="RuleBase" id="RU003826"/>
    </source>
</evidence>
<gene>
    <name evidence="10" type="primary">thiE</name>
    <name evidence="14" type="ORF">SAMN05443544_1636</name>
</gene>
<dbReference type="AlphaFoldDB" id="A0A1N6F0U0"/>
<feature type="binding site" evidence="10">
    <location>
        <position position="116"/>
    </location>
    <ligand>
        <name>4-amino-2-methyl-5-(diphosphooxymethyl)pyrimidine</name>
        <dbReference type="ChEBI" id="CHEBI:57841"/>
    </ligand>
</feature>
<dbReference type="EMBL" id="FSRJ01000002">
    <property type="protein sequence ID" value="SIN88892.1"/>
    <property type="molecule type" value="Genomic_DNA"/>
</dbReference>
<dbReference type="RefSeq" id="WP_074259840.1">
    <property type="nucleotide sequence ID" value="NZ_FSRJ01000002.1"/>
</dbReference>
<dbReference type="InterPro" id="IPR036206">
    <property type="entry name" value="ThiamineP_synth_sf"/>
</dbReference>
<comment type="cofactor">
    <cofactor evidence="10">
        <name>Mg(2+)</name>
        <dbReference type="ChEBI" id="CHEBI:18420"/>
    </cofactor>
    <text evidence="10">Binds 1 Mg(2+) ion per subunit.</text>
</comment>
<feature type="binding site" evidence="10">
    <location>
        <begin position="196"/>
        <end position="197"/>
    </location>
    <ligand>
        <name>2-[(2R,5Z)-2-carboxy-4-methylthiazol-5(2H)-ylidene]ethyl phosphate</name>
        <dbReference type="ChEBI" id="CHEBI:62899"/>
    </ligand>
</feature>
<evidence type="ECO:0000256" key="12">
    <source>
        <dbReference type="RuleBase" id="RU004253"/>
    </source>
</evidence>
<dbReference type="Gene3D" id="3.20.20.70">
    <property type="entry name" value="Aldolase class I"/>
    <property type="match status" value="1"/>
</dbReference>
<dbReference type="GO" id="GO:0005737">
    <property type="term" value="C:cytoplasm"/>
    <property type="evidence" value="ECO:0007669"/>
    <property type="project" value="TreeGrafter"/>
</dbReference>
<reference evidence="15" key="1">
    <citation type="submission" date="2016-11" db="EMBL/GenBank/DDBJ databases">
        <authorList>
            <person name="Varghese N."/>
            <person name="Submissions S."/>
        </authorList>
    </citation>
    <scope>NUCLEOTIDE SEQUENCE [LARGE SCALE GENOMIC DNA]</scope>
    <source>
        <strain evidence="15">DSM 8595</strain>
    </source>
</reference>
<name>A0A1N6F0U0_9MICO</name>
<dbReference type="GO" id="GO:0000287">
    <property type="term" value="F:magnesium ion binding"/>
    <property type="evidence" value="ECO:0007669"/>
    <property type="project" value="UniProtKB-UniRule"/>
</dbReference>
<dbReference type="HAMAP" id="MF_00097">
    <property type="entry name" value="TMP_synthase"/>
    <property type="match status" value="1"/>
</dbReference>
<dbReference type="STRING" id="232089.SAMN05443544_1636"/>
<feature type="domain" description="Thiamine phosphate synthase/TenI" evidence="13">
    <location>
        <begin position="12"/>
        <end position="199"/>
    </location>
</feature>
<evidence type="ECO:0000256" key="9">
    <source>
        <dbReference type="ARBA" id="ARBA00047883"/>
    </source>
</evidence>
<evidence type="ECO:0000313" key="14">
    <source>
        <dbReference type="EMBL" id="SIN88892.1"/>
    </source>
</evidence>
<keyword evidence="4 10" id="KW-0479">Metal-binding</keyword>
<feature type="binding site" evidence="10">
    <location>
        <position position="73"/>
    </location>
    <ligand>
        <name>Mg(2+)</name>
        <dbReference type="ChEBI" id="CHEBI:18420"/>
    </ligand>
</feature>
<evidence type="ECO:0000256" key="6">
    <source>
        <dbReference type="ARBA" id="ARBA00022977"/>
    </source>
</evidence>
<comment type="catalytic activity">
    <reaction evidence="7 10 11">
        <text>4-methyl-5-(2-phosphooxyethyl)-thiazole + 4-amino-2-methyl-5-(diphosphooxymethyl)pyrimidine + H(+) = thiamine phosphate + diphosphate</text>
        <dbReference type="Rhea" id="RHEA:22328"/>
        <dbReference type="ChEBI" id="CHEBI:15378"/>
        <dbReference type="ChEBI" id="CHEBI:33019"/>
        <dbReference type="ChEBI" id="CHEBI:37575"/>
        <dbReference type="ChEBI" id="CHEBI:57841"/>
        <dbReference type="ChEBI" id="CHEBI:58296"/>
        <dbReference type="EC" id="2.5.1.3"/>
    </reaction>
</comment>
<sequence>MSARTALDLSTYLVTDATLCGERGVTAVVAAAVDGGVRTVQLRDKVDSTSNLLRLLEELATAIDGRAVLLVNDRLDLAIAARASGLPVDGVHLGQGDAAAAIARDRLGPDAVVGLTANAPAHLEALRRMPRGTVDYLGVGVIRPTTTKPDHPPALGIDGFARFAAEAELPCVAIGGIVLADVAPLREAGAAGVALVSAICAADDPRAVARDLANRWEAAR</sequence>
<feature type="binding site" evidence="10">
    <location>
        <begin position="41"/>
        <end position="45"/>
    </location>
    <ligand>
        <name>4-amino-2-methyl-5-(diphosphooxymethyl)pyrimidine</name>
        <dbReference type="ChEBI" id="CHEBI:57841"/>
    </ligand>
</feature>
<dbReference type="GO" id="GO:0004789">
    <property type="term" value="F:thiamine-phosphate diphosphorylase activity"/>
    <property type="evidence" value="ECO:0007669"/>
    <property type="project" value="UniProtKB-UniRule"/>
</dbReference>
<keyword evidence="6 10" id="KW-0784">Thiamine biosynthesis</keyword>
<evidence type="ECO:0000256" key="3">
    <source>
        <dbReference type="ARBA" id="ARBA00022679"/>
    </source>
</evidence>
<evidence type="ECO:0000259" key="13">
    <source>
        <dbReference type="Pfam" id="PF02581"/>
    </source>
</evidence>
<feature type="binding site" evidence="10">
    <location>
        <position position="148"/>
    </location>
    <ligand>
        <name>4-amino-2-methyl-5-(diphosphooxymethyl)pyrimidine</name>
        <dbReference type="ChEBI" id="CHEBI:57841"/>
    </ligand>
</feature>
<dbReference type="SUPFAM" id="SSF51391">
    <property type="entry name" value="Thiamin phosphate synthase"/>
    <property type="match status" value="1"/>
</dbReference>
<comment type="pathway">
    <text evidence="2 10 12">Cofactor biosynthesis; thiamine diphosphate biosynthesis; thiamine phosphate from 4-amino-2-methyl-5-diphosphomethylpyrimidine and 4-methyl-5-(2-phosphoethyl)-thiazole: step 1/1.</text>
</comment>
<evidence type="ECO:0000256" key="1">
    <source>
        <dbReference type="ARBA" id="ARBA00003814"/>
    </source>
</evidence>
<comment type="function">
    <text evidence="1 10">Condenses 4-methyl-5-(beta-hydroxyethyl)thiazole monophosphate (THZ-P) and 2-methyl-4-amino-5-hydroxymethyl pyrimidine pyrophosphate (HMP-PP) to form thiamine monophosphate (TMP).</text>
</comment>
<keyword evidence="15" id="KW-1185">Reference proteome</keyword>
<proteinExistence type="inferred from homology"/>
<dbReference type="UniPathway" id="UPA00060">
    <property type="reaction ID" value="UER00141"/>
</dbReference>
<evidence type="ECO:0000256" key="8">
    <source>
        <dbReference type="ARBA" id="ARBA00047851"/>
    </source>
</evidence>
<dbReference type="GO" id="GO:0009229">
    <property type="term" value="P:thiamine diphosphate biosynthetic process"/>
    <property type="evidence" value="ECO:0007669"/>
    <property type="project" value="UniProtKB-UniRule"/>
</dbReference>
<dbReference type="PANTHER" id="PTHR20857:SF15">
    <property type="entry name" value="THIAMINE-PHOSPHATE SYNTHASE"/>
    <property type="match status" value="1"/>
</dbReference>
<dbReference type="InterPro" id="IPR013785">
    <property type="entry name" value="Aldolase_TIM"/>
</dbReference>
<evidence type="ECO:0000313" key="15">
    <source>
        <dbReference type="Proteomes" id="UP000184699"/>
    </source>
</evidence>
<comment type="catalytic activity">
    <reaction evidence="9 10 11">
        <text>2-[(2R,5Z)-2-carboxy-4-methylthiazol-5(2H)-ylidene]ethyl phosphate + 4-amino-2-methyl-5-(diphosphooxymethyl)pyrimidine + 2 H(+) = thiamine phosphate + CO2 + diphosphate</text>
        <dbReference type="Rhea" id="RHEA:47844"/>
        <dbReference type="ChEBI" id="CHEBI:15378"/>
        <dbReference type="ChEBI" id="CHEBI:16526"/>
        <dbReference type="ChEBI" id="CHEBI:33019"/>
        <dbReference type="ChEBI" id="CHEBI:37575"/>
        <dbReference type="ChEBI" id="CHEBI:57841"/>
        <dbReference type="ChEBI" id="CHEBI:62899"/>
        <dbReference type="EC" id="2.5.1.3"/>
    </reaction>
</comment>
<protein>
    <recommendedName>
        <fullName evidence="10">Thiamine-phosphate synthase</fullName>
        <shortName evidence="10">TP synthase</shortName>
        <shortName evidence="10">TPS</shortName>
        <ecNumber evidence="10">2.5.1.3</ecNumber>
    </recommendedName>
    <alternativeName>
        <fullName evidence="10">Thiamine-phosphate pyrophosphorylase</fullName>
        <shortName evidence="10">TMP pyrophosphorylase</shortName>
        <shortName evidence="10">TMP-PPase</shortName>
    </alternativeName>
</protein>
<feature type="binding site" evidence="10">
    <location>
        <position position="72"/>
    </location>
    <ligand>
        <name>4-amino-2-methyl-5-(diphosphooxymethyl)pyrimidine</name>
        <dbReference type="ChEBI" id="CHEBI:57841"/>
    </ligand>
</feature>
<feature type="binding site" evidence="10">
    <location>
        <position position="97"/>
    </location>
    <ligand>
        <name>Mg(2+)</name>
        <dbReference type="ChEBI" id="CHEBI:18420"/>
    </ligand>
</feature>
<accession>A0A1N6F0U0</accession>
<dbReference type="Pfam" id="PF02581">
    <property type="entry name" value="TMP-TENI"/>
    <property type="match status" value="1"/>
</dbReference>
<dbReference type="InterPro" id="IPR034291">
    <property type="entry name" value="TMP_synthase"/>
</dbReference>
<dbReference type="GO" id="GO:0009228">
    <property type="term" value="P:thiamine biosynthetic process"/>
    <property type="evidence" value="ECO:0007669"/>
    <property type="project" value="UniProtKB-KW"/>
</dbReference>
<comment type="catalytic activity">
    <reaction evidence="8 10 11">
        <text>2-(2-carboxy-4-methylthiazol-5-yl)ethyl phosphate + 4-amino-2-methyl-5-(diphosphooxymethyl)pyrimidine + 2 H(+) = thiamine phosphate + CO2 + diphosphate</text>
        <dbReference type="Rhea" id="RHEA:47848"/>
        <dbReference type="ChEBI" id="CHEBI:15378"/>
        <dbReference type="ChEBI" id="CHEBI:16526"/>
        <dbReference type="ChEBI" id="CHEBI:33019"/>
        <dbReference type="ChEBI" id="CHEBI:37575"/>
        <dbReference type="ChEBI" id="CHEBI:57841"/>
        <dbReference type="ChEBI" id="CHEBI:62890"/>
        <dbReference type="EC" id="2.5.1.3"/>
    </reaction>
</comment>
<dbReference type="NCBIfam" id="TIGR00693">
    <property type="entry name" value="thiE"/>
    <property type="match status" value="1"/>
</dbReference>
<evidence type="ECO:0000256" key="4">
    <source>
        <dbReference type="ARBA" id="ARBA00022723"/>
    </source>
</evidence>
<feature type="binding site" evidence="10">
    <location>
        <position position="176"/>
    </location>
    <ligand>
        <name>2-[(2R,5Z)-2-carboxy-4-methylthiazol-5(2H)-ylidene]ethyl phosphate</name>
        <dbReference type="ChEBI" id="CHEBI:62899"/>
    </ligand>
</feature>
<feature type="binding site" evidence="10">
    <location>
        <begin position="145"/>
        <end position="147"/>
    </location>
    <ligand>
        <name>2-[(2R,5Z)-2-carboxy-4-methylthiazol-5(2H)-ylidene]ethyl phosphate</name>
        <dbReference type="ChEBI" id="CHEBI:62899"/>
    </ligand>
</feature>
<evidence type="ECO:0000256" key="10">
    <source>
        <dbReference type="HAMAP-Rule" id="MF_00097"/>
    </source>
</evidence>
<comment type="similarity">
    <text evidence="10 11">Belongs to the thiamine-phosphate synthase family.</text>
</comment>
<dbReference type="Proteomes" id="UP000184699">
    <property type="component" value="Unassembled WGS sequence"/>
</dbReference>
<evidence type="ECO:0000256" key="2">
    <source>
        <dbReference type="ARBA" id="ARBA00005165"/>
    </source>
</evidence>
<keyword evidence="5 10" id="KW-0460">Magnesium</keyword>
<keyword evidence="3 10" id="KW-0808">Transferase</keyword>
<evidence type="ECO:0000256" key="5">
    <source>
        <dbReference type="ARBA" id="ARBA00022842"/>
    </source>
</evidence>
<evidence type="ECO:0000256" key="7">
    <source>
        <dbReference type="ARBA" id="ARBA00047334"/>
    </source>
</evidence>
<dbReference type="EC" id="2.5.1.3" evidence="10"/>
<dbReference type="OrthoDB" id="3243336at2"/>
<dbReference type="PANTHER" id="PTHR20857">
    <property type="entry name" value="THIAMINE-PHOSPHATE PYROPHOSPHORYLASE"/>
    <property type="match status" value="1"/>
</dbReference>
<dbReference type="CDD" id="cd00564">
    <property type="entry name" value="TMP_TenI"/>
    <property type="match status" value="1"/>
</dbReference>
<organism evidence="14 15">
    <name type="scientific">Agromyces cerinus subsp. cerinus</name>
    <dbReference type="NCBI Taxonomy" id="232089"/>
    <lineage>
        <taxon>Bacteria</taxon>
        <taxon>Bacillati</taxon>
        <taxon>Actinomycetota</taxon>
        <taxon>Actinomycetes</taxon>
        <taxon>Micrococcales</taxon>
        <taxon>Microbacteriaceae</taxon>
        <taxon>Agromyces</taxon>
    </lineage>
</organism>
<dbReference type="InterPro" id="IPR022998">
    <property type="entry name" value="ThiamineP_synth_TenI"/>
</dbReference>